<accession>A0ACC2LH51</accession>
<dbReference type="Proteomes" id="UP001234297">
    <property type="component" value="Chromosome 8"/>
</dbReference>
<comment type="caution">
    <text evidence="1">The sequence shown here is derived from an EMBL/GenBank/DDBJ whole genome shotgun (WGS) entry which is preliminary data.</text>
</comment>
<reference evidence="1 2" key="1">
    <citation type="journal article" date="2022" name="Hortic Res">
        <title>A haplotype resolved chromosomal level avocado genome allows analysis of novel avocado genes.</title>
        <authorList>
            <person name="Nath O."/>
            <person name="Fletcher S.J."/>
            <person name="Hayward A."/>
            <person name="Shaw L.M."/>
            <person name="Masouleh A.K."/>
            <person name="Furtado A."/>
            <person name="Henry R.J."/>
            <person name="Mitter N."/>
        </authorList>
    </citation>
    <scope>NUCLEOTIDE SEQUENCE [LARGE SCALE GENOMIC DNA]</scope>
    <source>
        <strain evidence="2">cv. Hass</strain>
    </source>
</reference>
<evidence type="ECO:0000313" key="2">
    <source>
        <dbReference type="Proteomes" id="UP001234297"/>
    </source>
</evidence>
<gene>
    <name evidence="1" type="ORF">MRB53_026058</name>
</gene>
<proteinExistence type="predicted"/>
<name>A0ACC2LH51_PERAE</name>
<evidence type="ECO:0000313" key="1">
    <source>
        <dbReference type="EMBL" id="KAJ8632722.1"/>
    </source>
</evidence>
<dbReference type="EMBL" id="CM056816">
    <property type="protein sequence ID" value="KAJ8632722.1"/>
    <property type="molecule type" value="Genomic_DNA"/>
</dbReference>
<protein>
    <submittedName>
        <fullName evidence="1">Uncharacterized protein</fullName>
    </submittedName>
</protein>
<sequence length="130" mass="14912">MAEDNGDFIDDNSESQLDENGENIVPESGENVATRGRYYLMDAGFPNAPGFLAPYRLVRYHLRDHRGRTPQNPRELFNKRHSQARNITGRAFGSLKNRFSMLKTAPLYDYQVQVSIVLVCSILHNFILEH</sequence>
<organism evidence="1 2">
    <name type="scientific">Persea americana</name>
    <name type="common">Avocado</name>
    <dbReference type="NCBI Taxonomy" id="3435"/>
    <lineage>
        <taxon>Eukaryota</taxon>
        <taxon>Viridiplantae</taxon>
        <taxon>Streptophyta</taxon>
        <taxon>Embryophyta</taxon>
        <taxon>Tracheophyta</taxon>
        <taxon>Spermatophyta</taxon>
        <taxon>Magnoliopsida</taxon>
        <taxon>Magnoliidae</taxon>
        <taxon>Laurales</taxon>
        <taxon>Lauraceae</taxon>
        <taxon>Persea</taxon>
    </lineage>
</organism>
<keyword evidence="2" id="KW-1185">Reference proteome</keyword>